<reference evidence="2" key="1">
    <citation type="submission" date="2016-12" db="EMBL/GenBank/DDBJ databases">
        <title>Comparative genomics of four Isosphaeraceae planctomycetes: a common pool of plasmids and glycoside hydrolase genes.</title>
        <authorList>
            <person name="Ivanova A."/>
        </authorList>
    </citation>
    <scope>NUCLEOTIDE SEQUENCE [LARGE SCALE GENOMIC DNA]</scope>
    <source>
        <strain evidence="2">PX4</strain>
    </source>
</reference>
<gene>
    <name evidence="1" type="ORF">BSF38_00629</name>
</gene>
<dbReference type="AlphaFoldDB" id="A0A1U7CJU9"/>
<organism evidence="1 2">
    <name type="scientific">Paludisphaera borealis</name>
    <dbReference type="NCBI Taxonomy" id="1387353"/>
    <lineage>
        <taxon>Bacteria</taxon>
        <taxon>Pseudomonadati</taxon>
        <taxon>Planctomycetota</taxon>
        <taxon>Planctomycetia</taxon>
        <taxon>Isosphaerales</taxon>
        <taxon>Isosphaeraceae</taxon>
        <taxon>Paludisphaera</taxon>
    </lineage>
</organism>
<dbReference type="KEGG" id="pbor:BSF38_00629"/>
<sequence>MSTIYTNNAKLGKPAVADRNWNLPLNANADAIDALAPVGGLCVTTAEIPSASLNVQAAAGRFQKRDGTVGAFAGSALTTLPQNQTCSLYLTDAGTLTISTTGYPTTAHVRLATVVTSATTILGLTDDRVVCGVVGTDALPYMPLAGGTLVDGANVAFGTTAGTKIGTATTQKLGFWNATPVVRPGTYVQGYATNTRTLGAYTSTPASTAYTGVASGQTGTPYAQAADLNSLRAAYENLRVFSENTTQLLNALVNDLRAMGLLG</sequence>
<dbReference type="STRING" id="1387353.BSF38_00629"/>
<name>A0A1U7CJU9_9BACT</name>
<dbReference type="RefSeq" id="WP_076343422.1">
    <property type="nucleotide sequence ID" value="NZ_CP019082.1"/>
</dbReference>
<protein>
    <submittedName>
        <fullName evidence="1">Uncharacterized protein</fullName>
    </submittedName>
</protein>
<evidence type="ECO:0000313" key="1">
    <source>
        <dbReference type="EMBL" id="APW59214.1"/>
    </source>
</evidence>
<accession>A0A1U7CJU9</accession>
<proteinExistence type="predicted"/>
<evidence type="ECO:0000313" key="2">
    <source>
        <dbReference type="Proteomes" id="UP000186309"/>
    </source>
</evidence>
<dbReference type="Proteomes" id="UP000186309">
    <property type="component" value="Chromosome"/>
</dbReference>
<dbReference type="OrthoDB" id="271437at2"/>
<dbReference type="EMBL" id="CP019082">
    <property type="protein sequence ID" value="APW59214.1"/>
    <property type="molecule type" value="Genomic_DNA"/>
</dbReference>
<keyword evidence="2" id="KW-1185">Reference proteome</keyword>